<comment type="similarity">
    <text evidence="2 9">Belongs to the glycosyl hydrolase 1 family.</text>
</comment>
<reference evidence="10 11" key="1">
    <citation type="submission" date="2024-08" db="EMBL/GenBank/DDBJ databases">
        <title>Genome mining of Saccharopolyspora cebuensis PGLac3 from Nigerian medicinal plant.</title>
        <authorList>
            <person name="Ezeobiora C.E."/>
            <person name="Igbokwe N.H."/>
            <person name="Amin D.H."/>
            <person name="Mendie U.E."/>
        </authorList>
    </citation>
    <scope>NUCLEOTIDE SEQUENCE [LARGE SCALE GENOMIC DNA]</scope>
    <source>
        <strain evidence="10 11">PGLac3</strain>
    </source>
</reference>
<evidence type="ECO:0000256" key="6">
    <source>
        <dbReference type="ARBA" id="ARBA00023277"/>
    </source>
</evidence>
<dbReference type="PANTHER" id="PTHR10353">
    <property type="entry name" value="GLYCOSYL HYDROLASE"/>
    <property type="match status" value="1"/>
</dbReference>
<keyword evidence="6" id="KW-0119">Carbohydrate metabolism</keyword>
<evidence type="ECO:0000256" key="9">
    <source>
        <dbReference type="RuleBase" id="RU361175"/>
    </source>
</evidence>
<comment type="catalytic activity">
    <reaction evidence="1 9">
        <text>Hydrolysis of terminal, non-reducing beta-D-glucosyl residues with release of beta-D-glucose.</text>
        <dbReference type="EC" id="3.2.1.21"/>
    </reaction>
</comment>
<evidence type="ECO:0000256" key="1">
    <source>
        <dbReference type="ARBA" id="ARBA00000448"/>
    </source>
</evidence>
<name>A0ABV4CK02_9PSEU</name>
<dbReference type="Pfam" id="PF00232">
    <property type="entry name" value="Glyco_hydro_1"/>
    <property type="match status" value="1"/>
</dbReference>
<proteinExistence type="inferred from homology"/>
<evidence type="ECO:0000256" key="7">
    <source>
        <dbReference type="ARBA" id="ARBA00023295"/>
    </source>
</evidence>
<comment type="caution">
    <text evidence="10">The sequence shown here is derived from an EMBL/GenBank/DDBJ whole genome shotgun (WGS) entry which is preliminary data.</text>
</comment>
<dbReference type="InterPro" id="IPR033132">
    <property type="entry name" value="GH_1_N_CS"/>
</dbReference>
<dbReference type="PRINTS" id="PR00131">
    <property type="entry name" value="GLHYDRLASE1"/>
</dbReference>
<keyword evidence="5" id="KW-0136">Cellulose degradation</keyword>
<keyword evidence="7 9" id="KW-0326">Glycosidase</keyword>
<keyword evidence="4 9" id="KW-0378">Hydrolase</keyword>
<evidence type="ECO:0000256" key="2">
    <source>
        <dbReference type="ARBA" id="ARBA00010838"/>
    </source>
</evidence>
<dbReference type="InterPro" id="IPR017853">
    <property type="entry name" value="GH"/>
</dbReference>
<dbReference type="EMBL" id="JBGEHV010000036">
    <property type="protein sequence ID" value="MEY8041432.1"/>
    <property type="molecule type" value="Genomic_DNA"/>
</dbReference>
<keyword evidence="8" id="KW-0624">Polysaccharide degradation</keyword>
<dbReference type="PANTHER" id="PTHR10353:SF36">
    <property type="entry name" value="LP05116P"/>
    <property type="match status" value="1"/>
</dbReference>
<accession>A0ABV4CK02</accession>
<dbReference type="Gene3D" id="3.20.20.80">
    <property type="entry name" value="Glycosidases"/>
    <property type="match status" value="1"/>
</dbReference>
<dbReference type="NCBIfam" id="TIGR03356">
    <property type="entry name" value="BGL"/>
    <property type="match status" value="1"/>
</dbReference>
<sequence>MDGVAGFPVFPPDFRFGVATAAYQVEGAVAAGGRGRSIWDTFAATPGRVHGGDTGEVACDHYHRYPEDIGLMRTLGVDAYRFSIAWPRIQPEGSGPGLAAGLDFYSRLVDELLAAGIEPFPTLYHWDLPQALEDRGGWRERDTAQRFADYAALVHRRLGDRVGHWTTLNEPYCTAFVGHAEGRHAPGTREGAGALRAAHHLLVAHGLAVTAMREQRHGDERFGITLNLNSVRPAGDDPADLAAARRQECLSNRVFTDPVLAGRHPEAEQETWGELTDFGFRRDGDLALASTPLDFLGVNNYFPEYVRAAPHEQPDPVRRDAADIGAAKVHPEWAGATTMGWPVEPAGLGRVLRWLRAEYPGLPPIHVTENGTSGFDEPDEAGRVADPHRIGYLDGHLRAVREAIADGVDVRGYFCWSLLDNFEWAHGYRQRFGLVHVDYADQRRTPKDSFDWYRRAIRTARG</sequence>
<dbReference type="Proteomes" id="UP001564626">
    <property type="component" value="Unassembled WGS sequence"/>
</dbReference>
<evidence type="ECO:0000256" key="3">
    <source>
        <dbReference type="ARBA" id="ARBA00012744"/>
    </source>
</evidence>
<dbReference type="EC" id="3.2.1.21" evidence="3 9"/>
<dbReference type="RefSeq" id="WP_345365769.1">
    <property type="nucleotide sequence ID" value="NZ_BAABII010000016.1"/>
</dbReference>
<dbReference type="SUPFAM" id="SSF51445">
    <property type="entry name" value="(Trans)glycosidases"/>
    <property type="match status" value="1"/>
</dbReference>
<dbReference type="PROSITE" id="PS00653">
    <property type="entry name" value="GLYCOSYL_HYDROL_F1_2"/>
    <property type="match status" value="1"/>
</dbReference>
<dbReference type="InterPro" id="IPR017736">
    <property type="entry name" value="Glyco_hydro_1_beta-glucosidase"/>
</dbReference>
<evidence type="ECO:0000256" key="4">
    <source>
        <dbReference type="ARBA" id="ARBA00022801"/>
    </source>
</evidence>
<organism evidence="10 11">
    <name type="scientific">Saccharopolyspora cebuensis</name>
    <dbReference type="NCBI Taxonomy" id="418759"/>
    <lineage>
        <taxon>Bacteria</taxon>
        <taxon>Bacillati</taxon>
        <taxon>Actinomycetota</taxon>
        <taxon>Actinomycetes</taxon>
        <taxon>Pseudonocardiales</taxon>
        <taxon>Pseudonocardiaceae</taxon>
        <taxon>Saccharopolyspora</taxon>
    </lineage>
</organism>
<gene>
    <name evidence="10" type="ORF">AB8O55_18665</name>
</gene>
<evidence type="ECO:0000313" key="11">
    <source>
        <dbReference type="Proteomes" id="UP001564626"/>
    </source>
</evidence>
<dbReference type="GO" id="GO:0008422">
    <property type="term" value="F:beta-glucosidase activity"/>
    <property type="evidence" value="ECO:0007669"/>
    <property type="project" value="UniProtKB-EC"/>
</dbReference>
<protein>
    <recommendedName>
        <fullName evidence="3 9">Beta-glucosidase</fullName>
        <ecNumber evidence="3 9">3.2.1.21</ecNumber>
    </recommendedName>
</protein>
<evidence type="ECO:0000313" key="10">
    <source>
        <dbReference type="EMBL" id="MEY8041432.1"/>
    </source>
</evidence>
<evidence type="ECO:0000256" key="8">
    <source>
        <dbReference type="ARBA" id="ARBA00023326"/>
    </source>
</evidence>
<dbReference type="InterPro" id="IPR001360">
    <property type="entry name" value="Glyco_hydro_1"/>
</dbReference>
<keyword evidence="11" id="KW-1185">Reference proteome</keyword>
<evidence type="ECO:0000256" key="5">
    <source>
        <dbReference type="ARBA" id="ARBA00023001"/>
    </source>
</evidence>